<sequence length="41" mass="4596">MPAEALLCVVAQHLPVWWRDWLSAVARQARAGRPAKRKAVS</sequence>
<name>A0A7U9E041_STRLI</name>
<dbReference type="Proteomes" id="UP000014062">
    <property type="component" value="Chromosome"/>
</dbReference>
<organism evidence="1 2">
    <name type="scientific">Streptomyces lividans 1326</name>
    <dbReference type="NCBI Taxonomy" id="1200984"/>
    <lineage>
        <taxon>Bacteria</taxon>
        <taxon>Bacillati</taxon>
        <taxon>Actinomycetota</taxon>
        <taxon>Actinomycetes</taxon>
        <taxon>Kitasatosporales</taxon>
        <taxon>Streptomycetaceae</taxon>
        <taxon>Streptomyces</taxon>
    </lineage>
</organism>
<proteinExistence type="predicted"/>
<protein>
    <submittedName>
        <fullName evidence="1">Uncharacterized protein</fullName>
    </submittedName>
</protein>
<evidence type="ECO:0000313" key="1">
    <source>
        <dbReference type="EMBL" id="EOY52365.1"/>
    </source>
</evidence>
<accession>A0A7U9E041</accession>
<dbReference type="EMBL" id="CM001889">
    <property type="protein sequence ID" value="EOY52365.1"/>
    <property type="molecule type" value="Genomic_DNA"/>
</dbReference>
<dbReference type="AlphaFoldDB" id="A0A7U9E041"/>
<evidence type="ECO:0000313" key="2">
    <source>
        <dbReference type="Proteomes" id="UP000014062"/>
    </source>
</evidence>
<reference evidence="2" key="1">
    <citation type="journal article" date="2013" name="Genome Biol. Evol.">
        <title>The genome sequence of Streptomyces lividans 66 reveals a novel tRNA-dependent peptide biosynthetic system within a metal-related genomic island.</title>
        <authorList>
            <person name="Cruz-Morales P."/>
            <person name="Vijgenboom E."/>
            <person name="Iruegas-Bocardo F."/>
            <person name="Girard G."/>
            <person name="Yanez-Guerra L.A."/>
            <person name="Ramos-Aboites H.E."/>
            <person name="Pernodet J.L."/>
            <person name="Anne J."/>
            <person name="van Wezel G.P."/>
            <person name="Barona-Gomez F."/>
        </authorList>
    </citation>
    <scope>NUCLEOTIDE SEQUENCE [LARGE SCALE GENOMIC DNA]</scope>
    <source>
        <strain evidence="2">1326</strain>
    </source>
</reference>
<gene>
    <name evidence="1" type="ORF">SLI_7665</name>
</gene>